<proteinExistence type="predicted"/>
<evidence type="ECO:0000256" key="8">
    <source>
        <dbReference type="PROSITE-ProRule" id="PRU00221"/>
    </source>
</evidence>
<dbReference type="InterPro" id="IPR001680">
    <property type="entry name" value="WD40_rpt"/>
</dbReference>
<evidence type="ECO:0000256" key="1">
    <source>
        <dbReference type="ARBA" id="ARBA00004604"/>
    </source>
</evidence>
<keyword evidence="2" id="KW-0690">Ribosome biogenesis</keyword>
<keyword evidence="6" id="KW-0804">Transcription</keyword>
<dbReference type="Proteomes" id="UP000314986">
    <property type="component" value="Unassembled WGS sequence"/>
</dbReference>
<dbReference type="GO" id="GO:0003723">
    <property type="term" value="F:RNA binding"/>
    <property type="evidence" value="ECO:0007669"/>
    <property type="project" value="InterPro"/>
</dbReference>
<feature type="region of interest" description="Disordered" evidence="9">
    <location>
        <begin position="798"/>
        <end position="842"/>
    </location>
</feature>
<evidence type="ECO:0000256" key="9">
    <source>
        <dbReference type="SAM" id="MobiDB-lite"/>
    </source>
</evidence>
<keyword evidence="12" id="KW-1185">Reference proteome</keyword>
<dbReference type="InterPro" id="IPR036322">
    <property type="entry name" value="WD40_repeat_dom_sf"/>
</dbReference>
<evidence type="ECO:0000256" key="3">
    <source>
        <dbReference type="ARBA" id="ARBA00022552"/>
    </source>
</evidence>
<dbReference type="PROSITE" id="PS00678">
    <property type="entry name" value="WD_REPEATS_1"/>
    <property type="match status" value="1"/>
</dbReference>
<dbReference type="STRING" id="7868.ENSCMIP00000035806"/>
<keyword evidence="7" id="KW-0539">Nucleus</keyword>
<reference evidence="12" key="1">
    <citation type="journal article" date="2006" name="Science">
        <title>Ancient noncoding elements conserved in the human genome.</title>
        <authorList>
            <person name="Venkatesh B."/>
            <person name="Kirkness E.F."/>
            <person name="Loh Y.H."/>
            <person name="Halpern A.L."/>
            <person name="Lee A.P."/>
            <person name="Johnson J."/>
            <person name="Dandona N."/>
            <person name="Viswanathan L.D."/>
            <person name="Tay A."/>
            <person name="Venter J.C."/>
            <person name="Strausberg R.L."/>
            <person name="Brenner S."/>
        </authorList>
    </citation>
    <scope>NUCLEOTIDE SEQUENCE [LARGE SCALE GENOMIC DNA]</scope>
</reference>
<feature type="repeat" description="WD" evidence="8">
    <location>
        <begin position="96"/>
        <end position="138"/>
    </location>
</feature>
<reference evidence="12" key="3">
    <citation type="journal article" date="2014" name="Nature">
        <title>Elephant shark genome provides unique insights into gnathostome evolution.</title>
        <authorList>
            <consortium name="International Elephant Shark Genome Sequencing Consortium"/>
            <person name="Venkatesh B."/>
            <person name="Lee A.P."/>
            <person name="Ravi V."/>
            <person name="Maurya A.K."/>
            <person name="Lian M.M."/>
            <person name="Swann J.B."/>
            <person name="Ohta Y."/>
            <person name="Flajnik M.F."/>
            <person name="Sutoh Y."/>
            <person name="Kasahara M."/>
            <person name="Hoon S."/>
            <person name="Gangu V."/>
            <person name="Roy S.W."/>
            <person name="Irimia M."/>
            <person name="Korzh V."/>
            <person name="Kondrychyn I."/>
            <person name="Lim Z.W."/>
            <person name="Tay B.H."/>
            <person name="Tohari S."/>
            <person name="Kong K.W."/>
            <person name="Ho S."/>
            <person name="Lorente-Galdos B."/>
            <person name="Quilez J."/>
            <person name="Marques-Bonet T."/>
            <person name="Raney B.J."/>
            <person name="Ingham P.W."/>
            <person name="Tay A."/>
            <person name="Hillier L.W."/>
            <person name="Minx P."/>
            <person name="Boehm T."/>
            <person name="Wilson R.K."/>
            <person name="Brenner S."/>
            <person name="Warren W.C."/>
        </authorList>
    </citation>
    <scope>NUCLEOTIDE SEQUENCE [LARGE SCALE GENOMIC DNA]</scope>
</reference>
<dbReference type="GO" id="GO:0045943">
    <property type="term" value="P:positive regulation of transcription by RNA polymerase I"/>
    <property type="evidence" value="ECO:0007669"/>
    <property type="project" value="InterPro"/>
</dbReference>
<accession>A0A4W3J8B7</accession>
<dbReference type="Gene3D" id="2.130.10.10">
    <property type="entry name" value="YVTN repeat-like/Quinoprotein amine dehydrogenase"/>
    <property type="match status" value="3"/>
</dbReference>
<dbReference type="PANTHER" id="PTHR44215:SF1">
    <property type="entry name" value="WD REPEAT-CONTAINING PROTEIN 75"/>
    <property type="match status" value="1"/>
</dbReference>
<protein>
    <submittedName>
        <fullName evidence="11">WD repeat domain 75</fullName>
    </submittedName>
</protein>
<feature type="compositionally biased region" description="Polar residues" evidence="9">
    <location>
        <begin position="23"/>
        <end position="36"/>
    </location>
</feature>
<dbReference type="GO" id="GO:2000234">
    <property type="term" value="P:positive regulation of rRNA processing"/>
    <property type="evidence" value="ECO:0007669"/>
    <property type="project" value="TreeGrafter"/>
</dbReference>
<dbReference type="GO" id="GO:0006364">
    <property type="term" value="P:rRNA processing"/>
    <property type="evidence" value="ECO:0007669"/>
    <property type="project" value="UniProtKB-KW"/>
</dbReference>
<dbReference type="InterPro" id="IPR057644">
    <property type="entry name" value="Beta-prop_WDR75_2nd"/>
</dbReference>
<feature type="compositionally biased region" description="Basic and acidic residues" evidence="9">
    <location>
        <begin position="37"/>
        <end position="46"/>
    </location>
</feature>
<evidence type="ECO:0000259" key="10">
    <source>
        <dbReference type="Pfam" id="PF23769"/>
    </source>
</evidence>
<feature type="domain" description="WD repeat-containing protein 75 second beta-propeller" evidence="10">
    <location>
        <begin position="389"/>
        <end position="714"/>
    </location>
</feature>
<dbReference type="InterPro" id="IPR053826">
    <property type="entry name" value="WDR75"/>
</dbReference>
<evidence type="ECO:0000256" key="2">
    <source>
        <dbReference type="ARBA" id="ARBA00022517"/>
    </source>
</evidence>
<dbReference type="Pfam" id="PF23769">
    <property type="entry name" value="Beta-prop_WDR75_2nd"/>
    <property type="match status" value="1"/>
</dbReference>
<dbReference type="InterPro" id="IPR015943">
    <property type="entry name" value="WD40/YVTN_repeat-like_dom_sf"/>
</dbReference>
<feature type="compositionally biased region" description="Acidic residues" evidence="9">
    <location>
        <begin position="802"/>
        <end position="819"/>
    </location>
</feature>
<dbReference type="PANTHER" id="PTHR44215">
    <property type="entry name" value="WD REPEAT-CONTAINING PROTEIN 75"/>
    <property type="match status" value="1"/>
</dbReference>
<name>A0A4W3J8B7_CALMI</name>
<reference evidence="11" key="5">
    <citation type="submission" date="2025-09" db="UniProtKB">
        <authorList>
            <consortium name="Ensembl"/>
        </authorList>
    </citation>
    <scope>IDENTIFICATION</scope>
</reference>
<evidence type="ECO:0000313" key="12">
    <source>
        <dbReference type="Proteomes" id="UP000314986"/>
    </source>
</evidence>
<keyword evidence="4 8" id="KW-0853">WD repeat</keyword>
<comment type="subcellular location">
    <subcellularLocation>
        <location evidence="1">Nucleus</location>
        <location evidence="1">Nucleolus</location>
    </subcellularLocation>
</comment>
<dbReference type="SMART" id="SM00320">
    <property type="entry name" value="WD40"/>
    <property type="match status" value="7"/>
</dbReference>
<dbReference type="PROSITE" id="PS50082">
    <property type="entry name" value="WD_REPEATS_2"/>
    <property type="match status" value="1"/>
</dbReference>
<feature type="compositionally biased region" description="Polar residues" evidence="9">
    <location>
        <begin position="825"/>
        <end position="834"/>
    </location>
</feature>
<reference evidence="12" key="2">
    <citation type="journal article" date="2007" name="PLoS Biol.">
        <title>Survey sequencing and comparative analysis of the elephant shark (Callorhinchus milii) genome.</title>
        <authorList>
            <person name="Venkatesh B."/>
            <person name="Kirkness E.F."/>
            <person name="Loh Y.H."/>
            <person name="Halpern A.L."/>
            <person name="Lee A.P."/>
            <person name="Johnson J."/>
            <person name="Dandona N."/>
            <person name="Viswanathan L.D."/>
            <person name="Tay A."/>
            <person name="Venter J.C."/>
            <person name="Strausberg R.L."/>
            <person name="Brenner S."/>
        </authorList>
    </citation>
    <scope>NUCLEOTIDE SEQUENCE [LARGE SCALE GENOMIC DNA]</scope>
</reference>
<sequence>MPLLVLSVLIPPPLPDQRDPHLPQTSTRENGIVTDNSRPESSHQRDLKCQRLLTPGEIRRGNCKLNVLYFSRYLLCASGDQVKVYSTATEECVHVLHGHNDLVTGIHLNPKNNLQLYSSSLDGTIKLWDFTDGILMKTFVVGSKLLALYTSASKGASIFAIVPKDNLPSIFSLPGIFQLVSVDLPKSSAQEVEAQILSVIFKDVHQSPTSIAFGREGEYVASVKALELRVYFFKNKKYYRFPLSIKSRNGANNVFKCVTCHPREDCIATGHKDGKVRLWRNFDHEREYTYSAHHWHHDAVNDLIFSAEGTYLLTGGMESVLVQWLYGVETKKDFLPRLGSAIEHIAVSPDGLLCSTSHSDNKIMTIQSSMNVSAIIQGLVKGQNVKTGLMIDPRSKALVLNGKPGQLQFYSLQNDQQLYNLDIVQQEYIHQSGLNQAELVKAAFDFEGKWLVTVEERKDKATELELQMKFWVYDEEKQSFVLNTTITTPHDDHIAALCFQSSSICRNGPPTLVTAGLDNRFKVWVLVDNSDIYRQSVCWSCDFVGTYHHLQATKCSFSEDGSLLAVCFEQIITLWDPETWDLKCTFCHPPSKIRDLAFGRLSCAKYLLATTDNGFLCCWNLLSCMLEWSAQLNIMVLQVDPLSENVAAFSGLSNNVDLFIFKPNEPRPLYMQKNVCYSKVQWALFVPRDLPEEYNTESKQWLCKSQLYFITKSQDLMTFSTKLPEEKLTSSSKQVFIFLSIFERRRFSFLFCQINKKYFEIIEYWRVMMLHTPAHVLPNATYLCSMFMNSLLISKAGKSSEEEKEDVEMESKEEEDDSDIEIHPNETQAETRTASSSDELLPKLSKSEEKELKKIRKIDFNWVFTL</sequence>
<dbReference type="AlphaFoldDB" id="A0A4W3J8B7"/>
<dbReference type="OMA" id="MPIASGD"/>
<dbReference type="GO" id="GO:0032040">
    <property type="term" value="C:small-subunit processome"/>
    <property type="evidence" value="ECO:0007669"/>
    <property type="project" value="InterPro"/>
</dbReference>
<feature type="region of interest" description="Disordered" evidence="9">
    <location>
        <begin position="15"/>
        <end position="46"/>
    </location>
</feature>
<dbReference type="PROSITE" id="PS50294">
    <property type="entry name" value="WD_REPEATS_REGION"/>
    <property type="match status" value="1"/>
</dbReference>
<evidence type="ECO:0000256" key="5">
    <source>
        <dbReference type="ARBA" id="ARBA00022737"/>
    </source>
</evidence>
<dbReference type="Ensembl" id="ENSCMIT00000036335.1">
    <property type="protein sequence ID" value="ENSCMIP00000035806.1"/>
    <property type="gene ID" value="ENSCMIG00000015062.1"/>
</dbReference>
<dbReference type="InParanoid" id="A0A4W3J8B7"/>
<evidence type="ECO:0000313" key="11">
    <source>
        <dbReference type="Ensembl" id="ENSCMIP00000035806.1"/>
    </source>
</evidence>
<dbReference type="Pfam" id="PF23869">
    <property type="entry name" value="Beta-prop_WDR75_1st"/>
    <property type="match status" value="1"/>
</dbReference>
<dbReference type="InterPro" id="IPR019775">
    <property type="entry name" value="WD40_repeat_CS"/>
</dbReference>
<keyword evidence="5" id="KW-0677">Repeat</keyword>
<evidence type="ECO:0000256" key="6">
    <source>
        <dbReference type="ARBA" id="ARBA00023163"/>
    </source>
</evidence>
<reference evidence="11" key="4">
    <citation type="submission" date="2025-08" db="UniProtKB">
        <authorList>
            <consortium name="Ensembl"/>
        </authorList>
    </citation>
    <scope>IDENTIFICATION</scope>
</reference>
<evidence type="ECO:0000256" key="4">
    <source>
        <dbReference type="ARBA" id="ARBA00022574"/>
    </source>
</evidence>
<dbReference type="SUPFAM" id="SSF50978">
    <property type="entry name" value="WD40 repeat-like"/>
    <property type="match status" value="2"/>
</dbReference>
<dbReference type="GeneTree" id="ENSGT00390000006303"/>
<organism evidence="11 12">
    <name type="scientific">Callorhinchus milii</name>
    <name type="common">Ghost shark</name>
    <dbReference type="NCBI Taxonomy" id="7868"/>
    <lineage>
        <taxon>Eukaryota</taxon>
        <taxon>Metazoa</taxon>
        <taxon>Chordata</taxon>
        <taxon>Craniata</taxon>
        <taxon>Vertebrata</taxon>
        <taxon>Chondrichthyes</taxon>
        <taxon>Holocephali</taxon>
        <taxon>Chimaeriformes</taxon>
        <taxon>Callorhinchidae</taxon>
        <taxon>Callorhinchus</taxon>
    </lineage>
</organism>
<keyword evidence="3" id="KW-0698">rRNA processing</keyword>
<evidence type="ECO:0000256" key="7">
    <source>
        <dbReference type="ARBA" id="ARBA00023242"/>
    </source>
</evidence>